<reference evidence="2" key="1">
    <citation type="submission" date="2021-01" db="EMBL/GenBank/DDBJ databases">
        <title>Genome sequence of Phenylobacterium sp. 20VBR1 isolated from a valley glaceir, Ny-Alesund, Svalbard.</title>
        <authorList>
            <person name="Thomas F.A."/>
            <person name="Krishnan K.P."/>
            <person name="Sinha R.K."/>
        </authorList>
    </citation>
    <scope>NUCLEOTIDE SEQUENCE</scope>
    <source>
        <strain evidence="2">20VBR1</strain>
    </source>
</reference>
<name>A0A974S8F4_9CAUL</name>
<feature type="region of interest" description="Disordered" evidence="1">
    <location>
        <begin position="123"/>
        <end position="177"/>
    </location>
</feature>
<dbReference type="EMBL" id="CP068570">
    <property type="protein sequence ID" value="QQZ50344.1"/>
    <property type="molecule type" value="Genomic_DNA"/>
</dbReference>
<evidence type="ECO:0000256" key="1">
    <source>
        <dbReference type="SAM" id="MobiDB-lite"/>
    </source>
</evidence>
<dbReference type="InterPro" id="IPR018759">
    <property type="entry name" value="BBP2_2"/>
</dbReference>
<organism evidence="2">
    <name type="scientific">Phenylobacterium glaciei</name>
    <dbReference type="NCBI Taxonomy" id="2803784"/>
    <lineage>
        <taxon>Bacteria</taxon>
        <taxon>Pseudomonadati</taxon>
        <taxon>Pseudomonadota</taxon>
        <taxon>Alphaproteobacteria</taxon>
        <taxon>Caulobacterales</taxon>
        <taxon>Caulobacteraceae</taxon>
        <taxon>Phenylobacterium</taxon>
    </lineage>
</organism>
<dbReference type="Pfam" id="PF10082">
    <property type="entry name" value="BBP2_2"/>
    <property type="match status" value="1"/>
</dbReference>
<evidence type="ECO:0000313" key="2">
    <source>
        <dbReference type="EMBL" id="QQZ50344.1"/>
    </source>
</evidence>
<sequence>MSFFVKAQHTGVDYDLAPPAARHNRDSDTASVTGGVTFNATADLTGEIEAGWSKRTFDDTAFADVSDLALSANLDWTPAKGTDVTFNASRSLEEEVLTGSSIYVATVIGIEITHHVSDRWALGATSPANGTTTRASTARTTSPPSAPRRRSRSAIGWKPSSPTTSPPRTPRARGARRAMTMAWCRWV</sequence>
<proteinExistence type="predicted"/>
<gene>
    <name evidence="2" type="ORF">JKL49_01025</name>
</gene>
<accession>A0A974S8F4</accession>
<dbReference type="AlphaFoldDB" id="A0A974S8F4"/>
<feature type="compositionally biased region" description="Low complexity" evidence="1">
    <location>
        <begin position="131"/>
        <end position="143"/>
    </location>
</feature>
<protein>
    <submittedName>
        <fullName evidence="2">Outer membrane beta-barrel protein</fullName>
    </submittedName>
</protein>